<feature type="compositionally biased region" description="Acidic residues" evidence="1">
    <location>
        <begin position="799"/>
        <end position="811"/>
    </location>
</feature>
<feature type="region of interest" description="Disordered" evidence="1">
    <location>
        <begin position="1"/>
        <end position="60"/>
    </location>
</feature>
<feature type="compositionally biased region" description="Basic and acidic residues" evidence="1">
    <location>
        <begin position="679"/>
        <end position="702"/>
    </location>
</feature>
<feature type="compositionally biased region" description="Low complexity" evidence="1">
    <location>
        <begin position="703"/>
        <end position="715"/>
    </location>
</feature>
<feature type="compositionally biased region" description="Basic and acidic residues" evidence="1">
    <location>
        <begin position="753"/>
        <end position="762"/>
    </location>
</feature>
<dbReference type="EnsemblMetazoa" id="PPAI007728-RA">
    <property type="protein sequence ID" value="PPAI007728-PA"/>
    <property type="gene ID" value="PPAI007728"/>
</dbReference>
<feature type="region of interest" description="Disordered" evidence="1">
    <location>
        <begin position="1001"/>
        <end position="1252"/>
    </location>
</feature>
<feature type="compositionally biased region" description="Low complexity" evidence="1">
    <location>
        <begin position="487"/>
        <end position="499"/>
    </location>
</feature>
<feature type="region of interest" description="Disordered" evidence="1">
    <location>
        <begin position="857"/>
        <end position="987"/>
    </location>
</feature>
<feature type="compositionally biased region" description="Polar residues" evidence="1">
    <location>
        <begin position="1138"/>
        <end position="1152"/>
    </location>
</feature>
<evidence type="ECO:0000256" key="1">
    <source>
        <dbReference type="SAM" id="MobiDB-lite"/>
    </source>
</evidence>
<feature type="compositionally biased region" description="Basic and acidic residues" evidence="1">
    <location>
        <begin position="716"/>
        <end position="730"/>
    </location>
</feature>
<feature type="compositionally biased region" description="Basic and acidic residues" evidence="1">
    <location>
        <begin position="949"/>
        <end position="966"/>
    </location>
</feature>
<feature type="compositionally biased region" description="Low complexity" evidence="1">
    <location>
        <begin position="1176"/>
        <end position="1186"/>
    </location>
</feature>
<feature type="compositionally biased region" description="Basic and acidic residues" evidence="1">
    <location>
        <begin position="213"/>
        <end position="229"/>
    </location>
</feature>
<dbReference type="InterPro" id="IPR051835">
    <property type="entry name" value="RAC1-GEF"/>
</dbReference>
<feature type="region of interest" description="Disordered" evidence="1">
    <location>
        <begin position="677"/>
        <end position="836"/>
    </location>
</feature>
<dbReference type="VEuPathDB" id="VectorBase:PPAI007728"/>
<feature type="compositionally biased region" description="Polar residues" evidence="1">
    <location>
        <begin position="470"/>
        <end position="483"/>
    </location>
</feature>
<feature type="compositionally biased region" description="Polar residues" evidence="1">
    <location>
        <begin position="450"/>
        <end position="462"/>
    </location>
</feature>
<feature type="compositionally biased region" description="Basic and acidic residues" evidence="1">
    <location>
        <begin position="1216"/>
        <end position="1231"/>
    </location>
</feature>
<feature type="region of interest" description="Disordered" evidence="1">
    <location>
        <begin position="450"/>
        <end position="500"/>
    </location>
</feature>
<name>A0A1B0DHU4_PHLPP</name>
<dbReference type="Proteomes" id="UP000092462">
    <property type="component" value="Unassembled WGS sequence"/>
</dbReference>
<reference evidence="2" key="1">
    <citation type="submission" date="2022-08" db="UniProtKB">
        <authorList>
            <consortium name="EnsemblMetazoa"/>
        </authorList>
    </citation>
    <scope>IDENTIFICATION</scope>
    <source>
        <strain evidence="2">Israel</strain>
    </source>
</reference>
<accession>A0A1B0DHU4</accession>
<evidence type="ECO:0000313" key="2">
    <source>
        <dbReference type="EnsemblMetazoa" id="PPAI007728-PA"/>
    </source>
</evidence>
<feature type="region of interest" description="Disordered" evidence="1">
    <location>
        <begin position="150"/>
        <end position="175"/>
    </location>
</feature>
<dbReference type="AlphaFoldDB" id="A0A1B0DHU4"/>
<dbReference type="GO" id="GO:0005085">
    <property type="term" value="F:guanyl-nucleotide exchange factor activity"/>
    <property type="evidence" value="ECO:0007669"/>
    <property type="project" value="TreeGrafter"/>
</dbReference>
<feature type="compositionally biased region" description="Polar residues" evidence="1">
    <location>
        <begin position="1061"/>
        <end position="1070"/>
    </location>
</feature>
<feature type="compositionally biased region" description="Polar residues" evidence="1">
    <location>
        <begin position="156"/>
        <end position="166"/>
    </location>
</feature>
<feature type="compositionally biased region" description="Polar residues" evidence="1">
    <location>
        <begin position="20"/>
        <end position="40"/>
    </location>
</feature>
<dbReference type="PANTHER" id="PTHR45858:SF5">
    <property type="entry name" value="MOESIN_EZRIN_RADIXIN HOMOLOG 1"/>
    <property type="match status" value="1"/>
</dbReference>
<feature type="region of interest" description="Disordered" evidence="1">
    <location>
        <begin position="72"/>
        <end position="120"/>
    </location>
</feature>
<feature type="compositionally biased region" description="Polar residues" evidence="1">
    <location>
        <begin position="768"/>
        <end position="779"/>
    </location>
</feature>
<sequence length="1252" mass="137365">MEDDLSKASTHSGSIRDESVVSTDHQTSFSSDPPSNTNLAYISDADRRTSAEMPDIPCDSATVDRLSDLYATGGGGSSSSSGRQTGRFSVTNVGDGAEKTKIEQRPTLLDFSNAGSQDSEDWPLPEIPYDHVPVAKIPLATDSRPVPKSFGWRHSMSMQSQDSENWPSPPDSGDLETPIVENIETFYLSEQQSATQVMVDSFTDHTPDDDDSENRTLNEDNQSNKDIHKSPTVSFFPMRKLPTCPHSLNILLILTCLSSTFGSASCLRSTIDVCSSRNTFTSSKDVHPSDKVIISQPTRTPQNQSPNSLDDDFGLADDVFGPGTVKIEISPDDTRLSDILTDKLSRGSNNSDTSLDDILSGSTFMDETVRRNLEPRLSSGSCKKCSHSSHSEEETSSLGTDLDGTVKMGLQQKKCTHSSHSEDTSIGLSISEWSTGTNTVRQYANLSGSDSLSAVSNHSTGARSEKSNHTKSSVSSINKSTESLNEKSASLSGSKSKFSCENPSVEGGKYEVFSNSEISSGTTKSDDTTLTLTEMAQSITEWSTSSSKTLVAQLDTSLVKFSRSFDDTTKTTEKLDKANRSFEDRNKSVEEASDKSDIGEDFVLKSPRKIMRSQELKRQIEGSVVHKKFEGKSKSLEKRPEQIHQYLDIETKTRSLDKNFELNTFIDAETSKKKTVQVEVHRGAKAESSDSDRYRKSTDSSESKSTSTSKSWTSLDDSRISGGKQEKSEVDMQAIISERRNLDLLKRQSLPSEDAKDTEEKSPGPLSHGNSEESLTSVSDLKPGNEAKVSIPHRVPTIECEEPSIEEDVDEEKTLKPDKEDSLLKLGLERSRSDETASWKTFECEEYVGSVGTDASDISKASTLKGDPSLQMQNTLEDAKDSNFLEPEDFDMNIIVTPPDSSPLVEKMPLPGTPSDDRKSDLSKRRGDMLRITVERSRSSDTASSWTSGEKDTSPVRGEGRDKGSMDEESSVSCSISRPLGISQDNFELYDQQRCKELRDTMLKKEADQQQETIRTPTRERKASTPTLEKQSPIDLESGSELDQDPIEMKIDQILARNDSGESSSGQSMGNKKIKIISTSADNVHKKLCRMSGDGSRSPDRSTGTDTKKLVATRLSSSNGKSSLESKSSLDSKGSISVESKGSFETESSSGSLGMAQRRGELGQREQQSTWKPFPIESSGSSSIEENWAPPDQESYEKYDISIQRGVDDLSTFKPVLEKKESSPDEMKESDSSAQDDLSDFTTNFGYPAKMN</sequence>
<organism evidence="2 3">
    <name type="scientific">Phlebotomus papatasi</name>
    <name type="common">Sandfly</name>
    <dbReference type="NCBI Taxonomy" id="29031"/>
    <lineage>
        <taxon>Eukaryota</taxon>
        <taxon>Metazoa</taxon>
        <taxon>Ecdysozoa</taxon>
        <taxon>Arthropoda</taxon>
        <taxon>Hexapoda</taxon>
        <taxon>Insecta</taxon>
        <taxon>Pterygota</taxon>
        <taxon>Neoptera</taxon>
        <taxon>Endopterygota</taxon>
        <taxon>Diptera</taxon>
        <taxon>Nematocera</taxon>
        <taxon>Psychodoidea</taxon>
        <taxon>Psychodidae</taxon>
        <taxon>Phlebotomus</taxon>
        <taxon>Phlebotomus</taxon>
    </lineage>
</organism>
<protein>
    <submittedName>
        <fullName evidence="2">Uncharacterized protein</fullName>
    </submittedName>
</protein>
<feature type="compositionally biased region" description="Basic and acidic residues" evidence="1">
    <location>
        <begin position="812"/>
        <end position="836"/>
    </location>
</feature>
<feature type="region of interest" description="Disordered" evidence="1">
    <location>
        <begin position="201"/>
        <end position="231"/>
    </location>
</feature>
<keyword evidence="3" id="KW-1185">Reference proteome</keyword>
<dbReference type="VEuPathDB" id="VectorBase:PPAPM1_005826"/>
<feature type="compositionally biased region" description="Polar residues" evidence="1">
    <location>
        <begin position="1232"/>
        <end position="1245"/>
    </location>
</feature>
<dbReference type="PANTHER" id="PTHR45858">
    <property type="entry name" value="FERM DOMAIN CONTAINING PROTEIN"/>
    <property type="match status" value="1"/>
</dbReference>
<feature type="compositionally biased region" description="Basic and acidic residues" evidence="1">
    <location>
        <begin position="737"/>
        <end position="746"/>
    </location>
</feature>
<evidence type="ECO:0000313" key="3">
    <source>
        <dbReference type="Proteomes" id="UP000092462"/>
    </source>
</evidence>
<feature type="compositionally biased region" description="Basic and acidic residues" evidence="1">
    <location>
        <begin position="915"/>
        <end position="939"/>
    </location>
</feature>
<dbReference type="EMBL" id="AJVK01061600">
    <property type="status" value="NOT_ANNOTATED_CDS"/>
    <property type="molecule type" value="Genomic_DNA"/>
</dbReference>
<feature type="compositionally biased region" description="Polar residues" evidence="1">
    <location>
        <begin position="295"/>
        <end position="308"/>
    </location>
</feature>
<feature type="region of interest" description="Disordered" evidence="1">
    <location>
        <begin position="281"/>
        <end position="314"/>
    </location>
</feature>
<feature type="compositionally biased region" description="Polar residues" evidence="1">
    <location>
        <begin position="83"/>
        <end position="92"/>
    </location>
</feature>
<feature type="region of interest" description="Disordered" evidence="1">
    <location>
        <begin position="375"/>
        <end position="403"/>
    </location>
</feature>
<feature type="compositionally biased region" description="Low complexity" evidence="1">
    <location>
        <begin position="1115"/>
        <end position="1137"/>
    </location>
</feature>
<proteinExistence type="predicted"/>